<accession>A0ABM8RZX2</accession>
<dbReference type="Proteomes" id="UP000835287">
    <property type="component" value="Chromosome"/>
</dbReference>
<keyword evidence="2" id="KW-1185">Reference proteome</keyword>
<dbReference type="EMBL" id="HG992338">
    <property type="protein sequence ID" value="CAE6780598.1"/>
    <property type="molecule type" value="Genomic_DNA"/>
</dbReference>
<evidence type="ECO:0000313" key="2">
    <source>
        <dbReference type="Proteomes" id="UP000835287"/>
    </source>
</evidence>
<sequence>MEMQSATLVLSRKVSIGLVQNPTNFIGADALSECIFALDVNGLVIAFKNQIHAAVQEAELKSSVRHRIALSLELQTDMSFVHIAPVRG</sequence>
<name>A0ABM8RZX2_9XANT</name>
<dbReference type="EMBL" id="HG992338">
    <property type="protein sequence ID" value="CAE6780623.1"/>
    <property type="molecule type" value="Genomic_DNA"/>
</dbReference>
<gene>
    <name evidence="1" type="ORF">XAC301_23900</name>
</gene>
<protein>
    <submittedName>
        <fullName evidence="1">Uncharacterized protein</fullName>
    </submittedName>
</protein>
<reference evidence="1 2" key="1">
    <citation type="submission" date="2021-02" db="EMBL/GenBank/DDBJ databases">
        <authorList>
            <person name="Pothier F. J."/>
        </authorList>
    </citation>
    <scope>NUCLEOTIDE SEQUENCE [LARGE SCALE GENOMIC DNA]</scope>
    <source>
        <strain evidence="1 2">301</strain>
    </source>
</reference>
<organism evidence="1 2">
    <name type="scientific">Xanthomonas arboricola pv. corylina</name>
    <dbReference type="NCBI Taxonomy" id="487821"/>
    <lineage>
        <taxon>Bacteria</taxon>
        <taxon>Pseudomonadati</taxon>
        <taxon>Pseudomonadota</taxon>
        <taxon>Gammaproteobacteria</taxon>
        <taxon>Lysobacterales</taxon>
        <taxon>Lysobacteraceae</taxon>
        <taxon>Xanthomonas</taxon>
    </lineage>
</organism>
<evidence type="ECO:0000313" key="1">
    <source>
        <dbReference type="EMBL" id="CAE6780598.1"/>
    </source>
</evidence>
<proteinExistence type="predicted"/>